<feature type="compositionally biased region" description="Basic residues" evidence="1">
    <location>
        <begin position="208"/>
        <end position="245"/>
    </location>
</feature>
<proteinExistence type="predicted"/>
<evidence type="ECO:0000256" key="1">
    <source>
        <dbReference type="SAM" id="MobiDB-lite"/>
    </source>
</evidence>
<sequence length="323" mass="34114">ARRRGPRAGRRGVPGLRRGGGGRVPALLGAGRRGGRRSSGPPLPGRVAAGPARAHPALRRPRVPGRGAAGRCRARRAGAERLRPSPGDDDRPHHPDQRGRPLRGPPPGPGPDRRSARADRGGHVRGAVPLPRPLQLQLRRSARRRPAAGTPVLHHVRAGARPRGSPGRRRPGRHRPRRARRRRGGRPRLAARAGLAGPGAGRTPAAARRGRRRRRRGPAGAPRRRPRRAAARRARPGAGRRHARGPAHGGAALRRCRPPGAVRRAGARPAGALGRPGGGGHGVGHGEVLPGRMGPVLRAVGRRAAGRAHRPARRMDRLAPAGV</sequence>
<reference evidence="2" key="1">
    <citation type="submission" date="2020-02" db="EMBL/GenBank/DDBJ databases">
        <authorList>
            <person name="Meier V. D."/>
        </authorList>
    </citation>
    <scope>NUCLEOTIDE SEQUENCE</scope>
    <source>
        <strain evidence="2">AVDCRST_MAG52</strain>
    </source>
</reference>
<feature type="compositionally biased region" description="Low complexity" evidence="1">
    <location>
        <begin position="127"/>
        <end position="139"/>
    </location>
</feature>
<evidence type="ECO:0000313" key="2">
    <source>
        <dbReference type="EMBL" id="CAA9263444.1"/>
    </source>
</evidence>
<feature type="region of interest" description="Disordered" evidence="1">
    <location>
        <begin position="1"/>
        <end position="323"/>
    </location>
</feature>
<accession>A0A6J4J027</accession>
<feature type="compositionally biased region" description="Low complexity" evidence="1">
    <location>
        <begin position="45"/>
        <end position="55"/>
    </location>
</feature>
<protein>
    <submittedName>
        <fullName evidence="2">Uncharacterized protein</fullName>
    </submittedName>
</protein>
<organism evidence="2">
    <name type="scientific">uncultured Blastococcus sp</name>
    <dbReference type="NCBI Taxonomy" id="217144"/>
    <lineage>
        <taxon>Bacteria</taxon>
        <taxon>Bacillati</taxon>
        <taxon>Actinomycetota</taxon>
        <taxon>Actinomycetes</taxon>
        <taxon>Geodermatophilales</taxon>
        <taxon>Geodermatophilaceae</taxon>
        <taxon>Blastococcus</taxon>
        <taxon>environmental samples</taxon>
    </lineage>
</organism>
<feature type="non-terminal residue" evidence="2">
    <location>
        <position position="323"/>
    </location>
</feature>
<feature type="compositionally biased region" description="Basic residues" evidence="1">
    <location>
        <begin position="154"/>
        <end position="186"/>
    </location>
</feature>
<feature type="compositionally biased region" description="Low complexity" evidence="1">
    <location>
        <begin position="187"/>
        <end position="207"/>
    </location>
</feature>
<dbReference type="AlphaFoldDB" id="A0A6J4J027"/>
<feature type="compositionally biased region" description="Basic residues" evidence="1">
    <location>
        <begin position="300"/>
        <end position="312"/>
    </location>
</feature>
<feature type="compositionally biased region" description="Gly residues" evidence="1">
    <location>
        <begin position="274"/>
        <end position="285"/>
    </location>
</feature>
<feature type="compositionally biased region" description="Basic and acidic residues" evidence="1">
    <location>
        <begin position="111"/>
        <end position="122"/>
    </location>
</feature>
<feature type="compositionally biased region" description="Basic residues" evidence="1">
    <location>
        <begin position="1"/>
        <end position="10"/>
    </location>
</feature>
<dbReference type="EMBL" id="CADCTN010000192">
    <property type="protein sequence ID" value="CAA9263444.1"/>
    <property type="molecule type" value="Genomic_DNA"/>
</dbReference>
<name>A0A6J4J027_9ACTN</name>
<feature type="compositionally biased region" description="Basic and acidic residues" evidence="1">
    <location>
        <begin position="77"/>
        <end position="99"/>
    </location>
</feature>
<gene>
    <name evidence="2" type="ORF">AVDCRST_MAG52-2693</name>
</gene>
<feature type="compositionally biased region" description="Low complexity" evidence="1">
    <location>
        <begin position="249"/>
        <end position="273"/>
    </location>
</feature>
<feature type="non-terminal residue" evidence="2">
    <location>
        <position position="1"/>
    </location>
</feature>